<accession>A0ACC1JU24</accession>
<dbReference type="Proteomes" id="UP001140234">
    <property type="component" value="Unassembled WGS sequence"/>
</dbReference>
<organism evidence="1 2">
    <name type="scientific">Coemansia nantahalensis</name>
    <dbReference type="NCBI Taxonomy" id="2789366"/>
    <lineage>
        <taxon>Eukaryota</taxon>
        <taxon>Fungi</taxon>
        <taxon>Fungi incertae sedis</taxon>
        <taxon>Zoopagomycota</taxon>
        <taxon>Kickxellomycotina</taxon>
        <taxon>Kickxellomycetes</taxon>
        <taxon>Kickxellales</taxon>
        <taxon>Kickxellaceae</taxon>
        <taxon>Coemansia</taxon>
    </lineage>
</organism>
<name>A0ACC1JU24_9FUNG</name>
<evidence type="ECO:0000313" key="2">
    <source>
        <dbReference type="Proteomes" id="UP001140234"/>
    </source>
</evidence>
<proteinExistence type="predicted"/>
<gene>
    <name evidence="1" type="ORF">IWQ57_004001</name>
</gene>
<evidence type="ECO:0000313" key="1">
    <source>
        <dbReference type="EMBL" id="KAJ2767311.1"/>
    </source>
</evidence>
<protein>
    <submittedName>
        <fullName evidence="1">Uncharacterized protein</fullName>
    </submittedName>
</protein>
<dbReference type="EMBL" id="JANBUJ010001456">
    <property type="protein sequence ID" value="KAJ2767311.1"/>
    <property type="molecule type" value="Genomic_DNA"/>
</dbReference>
<comment type="caution">
    <text evidence="1">The sequence shown here is derived from an EMBL/GenBank/DDBJ whole genome shotgun (WGS) entry which is preliminary data.</text>
</comment>
<reference evidence="1" key="1">
    <citation type="submission" date="2022-07" db="EMBL/GenBank/DDBJ databases">
        <title>Phylogenomic reconstructions and comparative analyses of Kickxellomycotina fungi.</title>
        <authorList>
            <person name="Reynolds N.K."/>
            <person name="Stajich J.E."/>
            <person name="Barry K."/>
            <person name="Grigoriev I.V."/>
            <person name="Crous P."/>
            <person name="Smith M.E."/>
        </authorList>
    </citation>
    <scope>NUCLEOTIDE SEQUENCE</scope>
    <source>
        <strain evidence="1">CBS 109366</strain>
    </source>
</reference>
<keyword evidence="2" id="KW-1185">Reference proteome</keyword>
<sequence>MAVLVVIIVPTALNYARKHDAGSKLGSSTGYANGTVPNSVGDQPGTFSDLSDKTQDAALASFNLHFSNIDPLAQTAKARLTLDQTSSTYQEISDGAYTLLFNGNQKKINSSELTYEWTYAINIAGDTGKYPFDTYEDEGIYFVFAPEQTLKNGISSELYVTGSHTGWNFETSAVFKEGIYIVALSANRQSSTKGFSLFVVVLSWVLSLCQFFIAAQSLIRNRPVIPPMLAVPATMLFALPSLRNIQPGIPPIGIVLDFAGFYWNMALVALSLITLCLMFIFQLEV</sequence>